<proteinExistence type="predicted"/>
<dbReference type="PANTHER" id="PTHR40124">
    <property type="match status" value="1"/>
</dbReference>
<dbReference type="InParanoid" id="A0A1Y1UJM5"/>
<feature type="non-terminal residue" evidence="2">
    <location>
        <position position="333"/>
    </location>
</feature>
<dbReference type="GeneID" id="33554833"/>
<reference evidence="2 3" key="1">
    <citation type="submission" date="2017-03" db="EMBL/GenBank/DDBJ databases">
        <title>Widespread Adenine N6-methylation of Active Genes in Fungi.</title>
        <authorList>
            <consortium name="DOE Joint Genome Institute"/>
            <person name="Mondo S.J."/>
            <person name="Dannebaum R.O."/>
            <person name="Kuo R.C."/>
            <person name="Louie K.B."/>
            <person name="Bewick A.J."/>
            <person name="Labutti K."/>
            <person name="Haridas S."/>
            <person name="Kuo A."/>
            <person name="Salamov A."/>
            <person name="Ahrendt S.R."/>
            <person name="Lau R."/>
            <person name="Bowen B.P."/>
            <person name="Lipzen A."/>
            <person name="Sullivan W."/>
            <person name="Andreopoulos W.B."/>
            <person name="Clum A."/>
            <person name="Lindquist E."/>
            <person name="Daum C."/>
            <person name="Northen T.R."/>
            <person name="Ramamoorthy G."/>
            <person name="Schmitz R.J."/>
            <person name="Gryganskyi A."/>
            <person name="Culley D."/>
            <person name="Magnuson J."/>
            <person name="James T.Y."/>
            <person name="O'Malley M.A."/>
            <person name="Stajich J.E."/>
            <person name="Spatafora J.W."/>
            <person name="Visel A."/>
            <person name="Grigoriev I.V."/>
        </authorList>
    </citation>
    <scope>NUCLEOTIDE SEQUENCE [LARGE SCALE GENOMIC DNA]</scope>
    <source>
        <strain evidence="2 3">NRRL Y-17943</strain>
    </source>
</reference>
<dbReference type="AlphaFoldDB" id="A0A1Y1UJM5"/>
<organism evidence="2 3">
    <name type="scientific">Kockovaella imperatae</name>
    <dbReference type="NCBI Taxonomy" id="4999"/>
    <lineage>
        <taxon>Eukaryota</taxon>
        <taxon>Fungi</taxon>
        <taxon>Dikarya</taxon>
        <taxon>Basidiomycota</taxon>
        <taxon>Agaricomycotina</taxon>
        <taxon>Tremellomycetes</taxon>
        <taxon>Tremellales</taxon>
        <taxon>Cuniculitremaceae</taxon>
        <taxon>Kockovaella</taxon>
    </lineage>
</organism>
<dbReference type="Proteomes" id="UP000193218">
    <property type="component" value="Unassembled WGS sequence"/>
</dbReference>
<dbReference type="PANTHER" id="PTHR40124:SF1">
    <property type="entry name" value="DISAGGREGATASE RELATED REPEAT PROTEIN"/>
    <property type="match status" value="1"/>
</dbReference>
<sequence>SVSSAIASLSPSATISADSAVSASASASEAASVAASVAPVSASPAPSASSGGGGGGSYNNASSNAIFPLGTGSASWTTDPDISGALSFDAALNPLTAGSLPTITTAPDGSQAMSATYPAGIVGLKSGGGYSFYSEAEHNGVDVTGASEISFTYSVYFPDGFDFVKGGKLPGVYGGTSLEASKTCSGGRQTDRSACFSARTMWRTNGMGEIYNYLPPGATSANPNYCSIAPMSICNPDYGDSIGRGAFTFATGAWTTISQRFKMNDFGQSNGEQELYVNGESKILISNMAYAQEEGTKIYGIMAQTFFGGSDVSWASPYDQTAYFKDWSMAILA</sequence>
<comment type="caution">
    <text evidence="2">The sequence shown here is derived from an EMBL/GenBank/DDBJ whole genome shotgun (WGS) entry which is preliminary data.</text>
</comment>
<dbReference type="Gene3D" id="2.60.120.200">
    <property type="match status" value="1"/>
</dbReference>
<dbReference type="Pfam" id="PF21294">
    <property type="entry name" value="Polysacc_lyase_14"/>
    <property type="match status" value="1"/>
</dbReference>
<keyword evidence="3" id="KW-1185">Reference proteome</keyword>
<accession>A0A1Y1UJM5</accession>
<dbReference type="STRING" id="4999.A0A1Y1UJM5"/>
<evidence type="ECO:0000313" key="3">
    <source>
        <dbReference type="Proteomes" id="UP000193218"/>
    </source>
</evidence>
<dbReference type="InterPro" id="IPR048958">
    <property type="entry name" value="Polysacc_lyase_14"/>
</dbReference>
<feature type="non-terminal residue" evidence="2">
    <location>
        <position position="1"/>
    </location>
</feature>
<dbReference type="OrthoDB" id="3337916at2759"/>
<name>A0A1Y1UJM5_9TREE</name>
<gene>
    <name evidence="2" type="ORF">BD324DRAFT_563650</name>
</gene>
<evidence type="ECO:0000259" key="1">
    <source>
        <dbReference type="Pfam" id="PF21294"/>
    </source>
</evidence>
<dbReference type="RefSeq" id="XP_021871653.1">
    <property type="nucleotide sequence ID" value="XM_022013025.1"/>
</dbReference>
<evidence type="ECO:0000313" key="2">
    <source>
        <dbReference type="EMBL" id="ORX37666.1"/>
    </source>
</evidence>
<dbReference type="EMBL" id="NBSH01000005">
    <property type="protein sequence ID" value="ORX37666.1"/>
    <property type="molecule type" value="Genomic_DNA"/>
</dbReference>
<protein>
    <recommendedName>
        <fullName evidence="1">Polysaccharide lyase 14 domain-containing protein</fullName>
    </recommendedName>
</protein>
<feature type="domain" description="Polysaccharide lyase 14" evidence="1">
    <location>
        <begin position="108"/>
        <end position="326"/>
    </location>
</feature>